<comment type="caution">
    <text evidence="2">The sequence shown here is derived from an EMBL/GenBank/DDBJ whole genome shotgun (WGS) entry which is preliminary data.</text>
</comment>
<evidence type="ECO:0000313" key="3">
    <source>
        <dbReference type="Proteomes" id="UP000630936"/>
    </source>
</evidence>
<reference evidence="2" key="2">
    <citation type="submission" date="2020-09" db="EMBL/GenBank/DDBJ databases">
        <authorList>
            <person name="Sun Q."/>
            <person name="Ohkuma M."/>
        </authorList>
    </citation>
    <scope>NUCLEOTIDE SEQUENCE</scope>
    <source>
        <strain evidence="2">JCM 4988</strain>
    </source>
</reference>
<protein>
    <submittedName>
        <fullName evidence="2">Acyl-CoA--6-aminopenicillanic acid acyl-transferase</fullName>
    </submittedName>
</protein>
<evidence type="ECO:0000259" key="1">
    <source>
        <dbReference type="Pfam" id="PF03417"/>
    </source>
</evidence>
<dbReference type="PANTHER" id="PTHR34180">
    <property type="entry name" value="PEPTIDASE C45"/>
    <property type="match status" value="1"/>
</dbReference>
<reference evidence="2" key="1">
    <citation type="journal article" date="2014" name="Int. J. Syst. Evol. Microbiol.">
        <title>Complete genome sequence of Corynebacterium casei LMG S-19264T (=DSM 44701T), isolated from a smear-ripened cheese.</title>
        <authorList>
            <consortium name="US DOE Joint Genome Institute (JGI-PGF)"/>
            <person name="Walter F."/>
            <person name="Albersmeier A."/>
            <person name="Kalinowski J."/>
            <person name="Ruckert C."/>
        </authorList>
    </citation>
    <scope>NUCLEOTIDE SEQUENCE</scope>
    <source>
        <strain evidence="2">JCM 4988</strain>
    </source>
</reference>
<keyword evidence="3" id="KW-1185">Reference proteome</keyword>
<dbReference type="EMBL" id="BMWG01000002">
    <property type="protein sequence ID" value="GGZ21661.1"/>
    <property type="molecule type" value="Genomic_DNA"/>
</dbReference>
<dbReference type="NCBIfam" id="NF040521">
    <property type="entry name" value="C45_proenzyme"/>
    <property type="match status" value="1"/>
</dbReference>
<feature type="domain" description="Peptidase C45 hydrolase" evidence="1">
    <location>
        <begin position="126"/>
        <end position="359"/>
    </location>
</feature>
<dbReference type="InterPro" id="IPR005079">
    <property type="entry name" value="Peptidase_C45_hydrolase"/>
</dbReference>
<evidence type="ECO:0000313" key="2">
    <source>
        <dbReference type="EMBL" id="GGZ21661.1"/>
    </source>
</evidence>
<organism evidence="2 3">
    <name type="scientific">Streptomyces inusitatus</name>
    <dbReference type="NCBI Taxonomy" id="68221"/>
    <lineage>
        <taxon>Bacteria</taxon>
        <taxon>Bacillati</taxon>
        <taxon>Actinomycetota</taxon>
        <taxon>Actinomycetes</taxon>
        <taxon>Kitasatosporales</taxon>
        <taxon>Streptomycetaceae</taxon>
        <taxon>Streptomyces</taxon>
    </lineage>
</organism>
<dbReference type="RefSeq" id="WP_190121921.1">
    <property type="nucleotide sequence ID" value="NZ_BMWG01000002.1"/>
</dbReference>
<proteinExistence type="predicted"/>
<dbReference type="Gene3D" id="1.10.10.2120">
    <property type="match status" value="1"/>
</dbReference>
<dbReference type="Proteomes" id="UP000630936">
    <property type="component" value="Unassembled WGS sequence"/>
</dbReference>
<accession>A0A918PSC4</accession>
<dbReference type="Pfam" id="PF03417">
    <property type="entry name" value="AAT"/>
    <property type="match status" value="1"/>
</dbReference>
<sequence>MSEIAMIRVKGGARERGLVYGRAAGERVRLSLENYERVYATFADLRWDAATALAETYIPAVEAFDASALEEMEGIALGAGVAFEDILALNLRTEILFSGKARKLSSLEARPPGECTSFCDLRGPEPVVGQNWDWIPFSHQTVVVLEAVPETGPRWVSVVEAGLLAKFGMNSAGVTVLTNALVTSLDRGEPGMPYHLLLRALLSSESVDAAVELLRSAHRSSSANYLIVGGDGRGVDVEARPGGADDLRLRRVERGEFLVHANHFLGGDADLASRGVDHGPRVMPDTLFRQERATALAELMPVPSVAGWHEVLSDHANYPDAVCCHPDPREEEPLSRGSTVASAVIEPGRGLMHLVLGHPCAEPRVTYDYGEFLGMNDPA</sequence>
<name>A0A918PSC4_9ACTN</name>
<dbReference type="AlphaFoldDB" id="A0A918PSC4"/>
<dbReference type="PANTHER" id="PTHR34180:SF1">
    <property type="entry name" value="BETA-ALANYL-DOPAMINE_CARCININE HYDROLASE"/>
    <property type="match status" value="1"/>
</dbReference>
<dbReference type="Gene3D" id="3.60.60.10">
    <property type="entry name" value="Penicillin V Acylase, Chain A"/>
    <property type="match status" value="1"/>
</dbReference>
<gene>
    <name evidence="2" type="ORF">GCM10010387_13480</name>
</gene>
<dbReference type="InterPro" id="IPR047801">
    <property type="entry name" value="Peptidase_C45"/>
</dbReference>
<dbReference type="InterPro" id="IPR047794">
    <property type="entry name" value="C45_proenzyme-like"/>
</dbReference>